<dbReference type="GO" id="GO:0016255">
    <property type="term" value="P:attachment of GPI anchor to protein"/>
    <property type="evidence" value="ECO:0007669"/>
    <property type="project" value="TreeGrafter"/>
</dbReference>
<feature type="transmembrane region" description="Helical" evidence="3">
    <location>
        <begin position="576"/>
        <end position="604"/>
    </location>
</feature>
<feature type="repeat" description="PPR" evidence="2">
    <location>
        <begin position="1208"/>
        <end position="1242"/>
    </location>
</feature>
<dbReference type="PANTHER" id="PTHR13304:SF0">
    <property type="entry name" value="GLYCOSYLPHOSPHATIDYLINOSITOL ANCHOR ATTACHMENT 1 PROTEIN"/>
    <property type="match status" value="1"/>
</dbReference>
<dbReference type="PROSITE" id="PS51375">
    <property type="entry name" value="PPR"/>
    <property type="match status" value="9"/>
</dbReference>
<sequence length="1542" mass="172060">MAEAKTHNNSNKPRPRVLMYLAIQVITHSTIVSVICFIAGIVALLLLPVLAKNTYISENALMPGSATNMLSTHDVAEANKLVKDLTDLKLRSNGSPIESRKLIAQYMLGLDAEVTYHNFYPQLNQFHPLHFFTSPDSSIISKNISCASIGINTVGIIRAPRGDGKEAIVLVTPYNPKKVVLGEALSLGVAYSVFSLLSRVTWLAKDIIWLVADSQYGEYSSVSAWLREYQAPQFHRVVVNSETCNESSTIEGKLYSGFRRAGTIAAALVVKVAEDGNHFDDSLNIYAEASNGQMPNLDLINIVNYLAVHKQHLRIKVSKMWSLLGSKWLNTLGVFLECIGQYARRLNPQWKFGIPANEYVEGTATLASSMYYQGLGVPTGPHGAFRDYQVDAITVEISPKVSPTKMNRHIDFIFRGGRLIEGVVRSINNLLEKFHQSFFLYLLTSPSKFVSVGVYMIPFALLGAPLPIVAASLYIFSSKTTPQAPVASEVDFSLESWKWINSAKKVFVIHLWGVAVSLLPYFLCRIPGLTPTNNLTVWGSFAVLSLVILFSMLGYPTSVAVPSEAEKREWANLKSVTLSATFVGLSLMSVINFATAEIGALLIVPFCLMARPLMLDIQARSMRTLLLATCNLALGFIAFPPSAFLLLKSAFDSSGGYNISDYWNWMESLWAWNSATYLYIEKRVSQKCRNPSLDRVFRFISSLFVRQLHVRRHCLRVRRCSLVSRSLNLLRVRCFLHLSGAFAEVARVVDERYLALLQFVACGEPHLTSTHIAFIRYLNRTIESIRRDIADTFAAIFGSENNLAPSVSTRCEDDIALSSTKYLISAIGKKCHLIAQDCSSNEKSFRDKKGPDVVFNVLDNILKDSLERLKMMRENISLAKIDLQGCTFVYNYTEHAATIRSLCLEGKLGAAMWLRRKMVQKGLIPDVFTHNHIVNGLCRTGLAEKADWFIREMLEFGPHPNSATYNTLIKAYCIVNSVDKALHLFSTMTNTGIQPNRVTCNILVHALCEKGLLKEAKRMLEEILHDNHNDIPNLVTSTIFLDYYFKNGAIIQALSLWNEMLLKCTNVDVVAYNVLINGFCKNQQTSLAYGYACEMIKKGLQPDGFTYNILIHALCKEGKTGEACYILGVMSKMGVLPDQISYKIMIRGLCFVGNIAKAKELLSYMLSNTIITKPLMWNIIIDFYGRCRDRSNAFFTRDQMLAFGVCPNVFTYNSLILAEVKCGNFHDACTLKEEMIIKGLFPDIVTYNLLIGAACSLGRLGLALELHDEMVRRGCKPDIITYTELVRGFCIRGDLKEAEELCAKILKSGLLNDHVPVQILFSTYCKRKRLFEAFNLYQQWLASKRDNYPWLVVLKWWLNTAALFSTPEDVPQTKVQLYYLQPMPVGAGLGLAIVICKDCVLGKKIALKAGFVTEGLRLSSSVERNCALPLCECQVQHVRGRGDRIRQRRGSSRQHAVGVVMWRASRRGSSLAIRGGRGSSLATRGGRGSSLATRGGRVACESSRRCRGSRAFPRSCSNTGWACWRLSACRDSSSTSVSSERS</sequence>
<reference evidence="4" key="2">
    <citation type="submission" date="2013-04" db="EMBL/GenBank/DDBJ databases">
        <authorList>
            <person name="Bertioli D."/>
        </authorList>
    </citation>
    <scope>NUCLEOTIDE SEQUENCE</scope>
</reference>
<feature type="repeat" description="PPR" evidence="2">
    <location>
        <begin position="1103"/>
        <end position="1137"/>
    </location>
</feature>
<dbReference type="NCBIfam" id="TIGR00756">
    <property type="entry name" value="PPR"/>
    <property type="match status" value="6"/>
</dbReference>
<dbReference type="Pfam" id="PF12854">
    <property type="entry name" value="PPR_1"/>
    <property type="match status" value="2"/>
</dbReference>
<evidence type="ECO:0000256" key="2">
    <source>
        <dbReference type="PROSITE-ProRule" id="PRU00708"/>
    </source>
</evidence>
<dbReference type="Gene3D" id="1.25.40.10">
    <property type="entry name" value="Tetratricopeptide repeat domain"/>
    <property type="match status" value="4"/>
</dbReference>
<organism evidence="4">
    <name type="scientific">Arachis ipaensis</name>
    <name type="common">Wild peanut</name>
    <dbReference type="NCBI Taxonomy" id="130454"/>
    <lineage>
        <taxon>Eukaryota</taxon>
        <taxon>Viridiplantae</taxon>
        <taxon>Streptophyta</taxon>
        <taxon>Embryophyta</taxon>
        <taxon>Tracheophyta</taxon>
        <taxon>Spermatophyta</taxon>
        <taxon>Magnoliopsida</taxon>
        <taxon>eudicotyledons</taxon>
        <taxon>Gunneridae</taxon>
        <taxon>Pentapetalae</taxon>
        <taxon>rosids</taxon>
        <taxon>fabids</taxon>
        <taxon>Fabales</taxon>
        <taxon>Fabaceae</taxon>
        <taxon>Papilionoideae</taxon>
        <taxon>50 kb inversion clade</taxon>
        <taxon>dalbergioids sensu lato</taxon>
        <taxon>Dalbergieae</taxon>
        <taxon>Pterocarpus clade</taxon>
        <taxon>Arachis</taxon>
    </lineage>
</organism>
<keyword evidence="1" id="KW-0677">Repeat</keyword>
<feature type="transmembrane region" description="Helical" evidence="3">
    <location>
        <begin position="20"/>
        <end position="47"/>
    </location>
</feature>
<keyword evidence="3" id="KW-0812">Transmembrane</keyword>
<dbReference type="EMBL" id="HF937575">
    <property type="protein sequence ID" value="CCW28838.1"/>
    <property type="molecule type" value="Genomic_DNA"/>
</dbReference>
<proteinExistence type="predicted"/>
<dbReference type="InterPro" id="IPR011990">
    <property type="entry name" value="TPR-like_helical_dom_sf"/>
</dbReference>
<accession>N1NG23</accession>
<dbReference type="Pfam" id="PF13041">
    <property type="entry name" value="PPR_2"/>
    <property type="match status" value="3"/>
</dbReference>
<feature type="transmembrane region" description="Helical" evidence="3">
    <location>
        <begin position="506"/>
        <end position="523"/>
    </location>
</feature>
<feature type="repeat" description="PPR" evidence="2">
    <location>
        <begin position="926"/>
        <end position="960"/>
    </location>
</feature>
<protein>
    <submittedName>
        <fullName evidence="4">Putative glycosyl phosphatidyl inositol transamidase like protein</fullName>
    </submittedName>
</protein>
<feature type="transmembrane region" description="Helical" evidence="3">
    <location>
        <begin position="452"/>
        <end position="476"/>
    </location>
</feature>
<reference evidence="4" key="1">
    <citation type="journal article" date="2013" name="Ann. Bot.">
        <title>The repetitive component of the A genome of peanut (Arachis hypogaea) and its role in remodelling intergenic sequence space since its evolutionary divergence from the B genome.</title>
        <authorList>
            <person name="Bertioli D.J."/>
            <person name="Vidigal B."/>
            <person name="Nielen S."/>
            <person name="Ratnaparkhe M.B."/>
            <person name="Lee T.H."/>
            <person name="Leal-Bertioli S.C."/>
            <person name="Kim C."/>
            <person name="Guimaraes P.M."/>
            <person name="Seijo G."/>
            <person name="Schwarzacher T."/>
            <person name="Paterson A.H."/>
            <person name="Heslop-Harrison P."/>
            <person name="Araujo A.C."/>
        </authorList>
    </citation>
    <scope>NUCLEOTIDE SEQUENCE</scope>
</reference>
<name>N1NG23_ARAIP</name>
<feature type="repeat" description="PPR" evidence="2">
    <location>
        <begin position="996"/>
        <end position="1030"/>
    </location>
</feature>
<dbReference type="Pfam" id="PF04114">
    <property type="entry name" value="Gaa1"/>
    <property type="match status" value="1"/>
</dbReference>
<feature type="repeat" description="PPR" evidence="2">
    <location>
        <begin position="1243"/>
        <end position="1277"/>
    </location>
</feature>
<evidence type="ECO:0000313" key="4">
    <source>
        <dbReference type="EMBL" id="CCW28838.1"/>
    </source>
</evidence>
<dbReference type="PANTHER" id="PTHR13304">
    <property type="entry name" value="GLYCOSYLPHOSPHATIDYLINOSITOL ANCHOR ATTACHMENT 1 PROTEIN"/>
    <property type="match status" value="1"/>
</dbReference>
<keyword evidence="3" id="KW-0472">Membrane</keyword>
<feature type="repeat" description="PPR" evidence="2">
    <location>
        <begin position="1278"/>
        <end position="1312"/>
    </location>
</feature>
<gene>
    <name evidence="4" type="ORF">ARAX_AIPA147A20-001</name>
</gene>
<dbReference type="GO" id="GO:0042765">
    <property type="term" value="C:GPI-anchor transamidase complex"/>
    <property type="evidence" value="ECO:0007669"/>
    <property type="project" value="InterPro"/>
</dbReference>
<keyword evidence="3" id="KW-1133">Transmembrane helix</keyword>
<feature type="repeat" description="PPR" evidence="2">
    <location>
        <begin position="1138"/>
        <end position="1172"/>
    </location>
</feature>
<feature type="transmembrane region" description="Helical" evidence="3">
    <location>
        <begin position="625"/>
        <end position="647"/>
    </location>
</feature>
<feature type="transmembrane region" description="Helical" evidence="3">
    <location>
        <begin position="535"/>
        <end position="556"/>
    </location>
</feature>
<evidence type="ECO:0000256" key="3">
    <source>
        <dbReference type="SAM" id="Phobius"/>
    </source>
</evidence>
<dbReference type="InterPro" id="IPR007246">
    <property type="entry name" value="Gaa1"/>
</dbReference>
<evidence type="ECO:0000256" key="1">
    <source>
        <dbReference type="ARBA" id="ARBA00022737"/>
    </source>
</evidence>
<feature type="repeat" description="PPR" evidence="2">
    <location>
        <begin position="961"/>
        <end position="995"/>
    </location>
</feature>
<dbReference type="Pfam" id="PF01535">
    <property type="entry name" value="PPR"/>
    <property type="match status" value="2"/>
</dbReference>
<feature type="repeat" description="PPR" evidence="2">
    <location>
        <begin position="1068"/>
        <end position="1102"/>
    </location>
</feature>
<dbReference type="InterPro" id="IPR002885">
    <property type="entry name" value="PPR_rpt"/>
</dbReference>